<dbReference type="HOGENOM" id="CLU_2501803_0_0_1"/>
<dbReference type="AlphaFoldDB" id="A0A0E0HL46"/>
<dbReference type="Gramene" id="ONIVA06G04240.1">
    <property type="protein sequence ID" value="ONIVA06G04240.1"/>
    <property type="gene ID" value="ONIVA06G04240"/>
</dbReference>
<reference evidence="2" key="2">
    <citation type="submission" date="2018-04" db="EMBL/GenBank/DDBJ databases">
        <title>OnivRS2 (Oryza nivara Reference Sequence Version 2).</title>
        <authorList>
            <person name="Zhang J."/>
            <person name="Kudrna D."/>
            <person name="Lee S."/>
            <person name="Talag J."/>
            <person name="Rajasekar S."/>
            <person name="Welchert J."/>
            <person name="Hsing Y.-I."/>
            <person name="Wing R.A."/>
        </authorList>
    </citation>
    <scope>NUCLEOTIDE SEQUENCE [LARGE SCALE GENOMIC DNA]</scope>
    <source>
        <strain evidence="2">SL10</strain>
    </source>
</reference>
<accession>A0A0E0HL46</accession>
<protein>
    <submittedName>
        <fullName evidence="2">Uncharacterized protein</fullName>
    </submittedName>
</protein>
<name>A0A0E0HL46_ORYNI</name>
<feature type="region of interest" description="Disordered" evidence="1">
    <location>
        <begin position="63"/>
        <end position="86"/>
    </location>
</feature>
<evidence type="ECO:0000256" key="1">
    <source>
        <dbReference type="SAM" id="MobiDB-lite"/>
    </source>
</evidence>
<sequence>MTTYMLKEVTYLRYYNILWNYPISDRTKRQPLVKGERTTSSDFERSDWCVPMVRLGAFNQLEYGRHPSPPPSMRLTPPHGLTRSRL</sequence>
<keyword evidence="3" id="KW-1185">Reference proteome</keyword>
<dbReference type="Proteomes" id="UP000006591">
    <property type="component" value="Chromosome 6"/>
</dbReference>
<dbReference type="EnsemblPlants" id="ONIVA06G04240.1">
    <property type="protein sequence ID" value="ONIVA06G04240.1"/>
    <property type="gene ID" value="ONIVA06G04240"/>
</dbReference>
<evidence type="ECO:0000313" key="3">
    <source>
        <dbReference type="Proteomes" id="UP000006591"/>
    </source>
</evidence>
<evidence type="ECO:0000313" key="2">
    <source>
        <dbReference type="EnsemblPlants" id="ONIVA06G04240.1"/>
    </source>
</evidence>
<proteinExistence type="predicted"/>
<organism evidence="2">
    <name type="scientific">Oryza nivara</name>
    <name type="common">Indian wild rice</name>
    <name type="synonym">Oryza sativa f. spontanea</name>
    <dbReference type="NCBI Taxonomy" id="4536"/>
    <lineage>
        <taxon>Eukaryota</taxon>
        <taxon>Viridiplantae</taxon>
        <taxon>Streptophyta</taxon>
        <taxon>Embryophyta</taxon>
        <taxon>Tracheophyta</taxon>
        <taxon>Spermatophyta</taxon>
        <taxon>Magnoliopsida</taxon>
        <taxon>Liliopsida</taxon>
        <taxon>Poales</taxon>
        <taxon>Poaceae</taxon>
        <taxon>BOP clade</taxon>
        <taxon>Oryzoideae</taxon>
        <taxon>Oryzeae</taxon>
        <taxon>Oryzinae</taxon>
        <taxon>Oryza</taxon>
    </lineage>
</organism>
<reference evidence="2" key="1">
    <citation type="submission" date="2015-04" db="UniProtKB">
        <authorList>
            <consortium name="EnsemblPlants"/>
        </authorList>
    </citation>
    <scope>IDENTIFICATION</scope>
    <source>
        <strain evidence="2">SL10</strain>
    </source>
</reference>